<dbReference type="EMBL" id="CANTUO010000001">
    <property type="protein sequence ID" value="CAI5756648.1"/>
    <property type="molecule type" value="Genomic_DNA"/>
</dbReference>
<proteinExistence type="predicted"/>
<dbReference type="GO" id="GO:0000455">
    <property type="term" value="P:enzyme-directed rRNA pseudouridine synthesis"/>
    <property type="evidence" value="ECO:0007669"/>
    <property type="project" value="TreeGrafter"/>
</dbReference>
<dbReference type="CDD" id="cd02557">
    <property type="entry name" value="PseudoU_synth_ScRIB2"/>
    <property type="match status" value="1"/>
</dbReference>
<evidence type="ECO:0000313" key="2">
    <source>
        <dbReference type="EMBL" id="CAI5756648.1"/>
    </source>
</evidence>
<dbReference type="Gene3D" id="3.30.2350.10">
    <property type="entry name" value="Pseudouridine synthase"/>
    <property type="match status" value="1"/>
</dbReference>
<dbReference type="Proteomes" id="UP001152885">
    <property type="component" value="Unassembled WGS sequence"/>
</dbReference>
<accession>A0A9W4XBZ0</accession>
<gene>
    <name evidence="2" type="ORF">CANVERA_P1166</name>
</gene>
<dbReference type="SUPFAM" id="SSF55120">
    <property type="entry name" value="Pseudouridine synthase"/>
    <property type="match status" value="1"/>
</dbReference>
<dbReference type="AlphaFoldDB" id="A0A9W4XBZ0"/>
<dbReference type="GO" id="GO:0003723">
    <property type="term" value="F:RNA binding"/>
    <property type="evidence" value="ECO:0007669"/>
    <property type="project" value="InterPro"/>
</dbReference>
<sequence length="373" mass="43633">MSRYIYENGIRIVKPYYLTYKTNVKLRWIGKTLIDILTIEFNESKKAIINDITTEKLYIENKKSITKGELLINCKIESHDVINHLNHKHEAPIPDKEIEIVYQDDDLIVVNKPSGIPTHPTGNYKYNTVSEMVKEKIGLDNIWVVHRLDKVTSGVLILAKNKTAGSKFSKILKEQRDECKKVYLARVKGRFLDDEIIFQAPVILVNMNGYIPGDEIQTNSKTIFKKVKYDEVEDESIVECTPITGKNHQIRMHLKVLGYPITNDFFYNPTDKNTVEKCKIEEKLYKNYFGKYGNELPDVISVSDIKDDTIEHDLSKLKESKANSIVNKRTEFCYECQRNIFPNVLEDYQIYLHALEFHYKDYHFKTDLPDWYN</sequence>
<dbReference type="InterPro" id="IPR006145">
    <property type="entry name" value="PsdUridine_synth_RsuA/RluA"/>
</dbReference>
<feature type="domain" description="Pseudouridine synthase RsuA/RluA-like" evidence="1">
    <location>
        <begin position="106"/>
        <end position="254"/>
    </location>
</feature>
<organism evidence="2 3">
    <name type="scientific">Candida verbasci</name>
    <dbReference type="NCBI Taxonomy" id="1227364"/>
    <lineage>
        <taxon>Eukaryota</taxon>
        <taxon>Fungi</taxon>
        <taxon>Dikarya</taxon>
        <taxon>Ascomycota</taxon>
        <taxon>Saccharomycotina</taxon>
        <taxon>Pichiomycetes</taxon>
        <taxon>Debaryomycetaceae</taxon>
        <taxon>Candida/Lodderomyces clade</taxon>
        <taxon>Candida</taxon>
    </lineage>
</organism>
<keyword evidence="3" id="KW-1185">Reference proteome</keyword>
<name>A0A9W4XBZ0_9ASCO</name>
<dbReference type="PANTHER" id="PTHR21600:SF40">
    <property type="entry name" value="PSEUDOURIDYLATE SYNTHASE RPUSD2"/>
    <property type="match status" value="1"/>
</dbReference>
<dbReference type="OrthoDB" id="424794at2759"/>
<dbReference type="InterPro" id="IPR006224">
    <property type="entry name" value="PsdUridine_synth_RluA-like_CS"/>
</dbReference>
<dbReference type="InterPro" id="IPR020103">
    <property type="entry name" value="PsdUridine_synth_cat_dom_sf"/>
</dbReference>
<dbReference type="GO" id="GO:0009982">
    <property type="term" value="F:pseudouridine synthase activity"/>
    <property type="evidence" value="ECO:0007669"/>
    <property type="project" value="InterPro"/>
</dbReference>
<dbReference type="PROSITE" id="PS01129">
    <property type="entry name" value="PSI_RLU"/>
    <property type="match status" value="1"/>
</dbReference>
<evidence type="ECO:0000259" key="1">
    <source>
        <dbReference type="Pfam" id="PF00849"/>
    </source>
</evidence>
<reference evidence="2" key="1">
    <citation type="submission" date="2022-12" db="EMBL/GenBank/DDBJ databases">
        <authorList>
            <person name="Brejova B."/>
        </authorList>
    </citation>
    <scope>NUCLEOTIDE SEQUENCE</scope>
</reference>
<comment type="caution">
    <text evidence="2">The sequence shown here is derived from an EMBL/GenBank/DDBJ whole genome shotgun (WGS) entry which is preliminary data.</text>
</comment>
<evidence type="ECO:0000313" key="3">
    <source>
        <dbReference type="Proteomes" id="UP001152885"/>
    </source>
</evidence>
<dbReference type="PANTHER" id="PTHR21600">
    <property type="entry name" value="MITOCHONDRIAL RNA PSEUDOURIDINE SYNTHASE"/>
    <property type="match status" value="1"/>
</dbReference>
<dbReference type="Pfam" id="PF00849">
    <property type="entry name" value="PseudoU_synth_2"/>
    <property type="match status" value="1"/>
</dbReference>
<protein>
    <recommendedName>
        <fullName evidence="1">Pseudouridine synthase RsuA/RluA-like domain-containing protein</fullName>
    </recommendedName>
</protein>
<dbReference type="InterPro" id="IPR050188">
    <property type="entry name" value="RluA_PseudoU_synthase"/>
</dbReference>